<dbReference type="PANTHER" id="PTHR13234">
    <property type="entry name" value="GAMMA-INTERFERON INDUCIBLE LYSOSOMAL THIOL REDUCTASE GILT"/>
    <property type="match status" value="1"/>
</dbReference>
<organism evidence="4 5">
    <name type="scientific">Chironomus riparius</name>
    <dbReference type="NCBI Taxonomy" id="315576"/>
    <lineage>
        <taxon>Eukaryota</taxon>
        <taxon>Metazoa</taxon>
        <taxon>Ecdysozoa</taxon>
        <taxon>Arthropoda</taxon>
        <taxon>Hexapoda</taxon>
        <taxon>Insecta</taxon>
        <taxon>Pterygota</taxon>
        <taxon>Neoptera</taxon>
        <taxon>Endopterygota</taxon>
        <taxon>Diptera</taxon>
        <taxon>Nematocera</taxon>
        <taxon>Chironomoidea</taxon>
        <taxon>Chironomidae</taxon>
        <taxon>Chironominae</taxon>
        <taxon>Chironomus</taxon>
    </lineage>
</organism>
<gene>
    <name evidence="4" type="ORF">CHIRRI_LOCUS10568</name>
</gene>
<evidence type="ECO:0000256" key="1">
    <source>
        <dbReference type="ARBA" id="ARBA00005679"/>
    </source>
</evidence>
<accession>A0A9N9WSU1</accession>
<name>A0A9N9WSU1_9DIPT</name>
<keyword evidence="5" id="KW-1185">Reference proteome</keyword>
<proteinExistence type="inferred from homology"/>
<reference evidence="4" key="1">
    <citation type="submission" date="2022-01" db="EMBL/GenBank/DDBJ databases">
        <authorList>
            <person name="King R."/>
        </authorList>
    </citation>
    <scope>NUCLEOTIDE SEQUENCE</scope>
</reference>
<sequence>MKEHLRRDNILTLTLNVYCYRDCYIYIVRVLSGVLDYKNEHQLSLSILIGSTSFVSFVKILRKLLVNHPNKMFICRLIILSIIYAVTISASENEGAKQLLPVRVYYESLCYDSLRFFRNQLKPLWTKRKDFIDLKLIPFGKASYHWNKESSQWRFSCQHGQRECQLNKLHACILEHFSFDNAFTIISCLMSSFRSNVHDCTPEGFDISSTLSCYNGTNAAEGAQLLKAYGEVTNTIDLSFVPSIEINNHFSYDDNWVLLENLDDQICKRYKRKFSSSLDNCN</sequence>
<keyword evidence="3" id="KW-1133">Transmembrane helix</keyword>
<evidence type="ECO:0000256" key="3">
    <source>
        <dbReference type="SAM" id="Phobius"/>
    </source>
</evidence>
<dbReference type="GO" id="GO:0016671">
    <property type="term" value="F:oxidoreductase activity, acting on a sulfur group of donors, disulfide as acceptor"/>
    <property type="evidence" value="ECO:0007669"/>
    <property type="project" value="InterPro"/>
</dbReference>
<keyword evidence="3" id="KW-0812">Transmembrane</keyword>
<dbReference type="EMBL" id="OU895879">
    <property type="protein sequence ID" value="CAG9807722.1"/>
    <property type="molecule type" value="Genomic_DNA"/>
</dbReference>
<feature type="transmembrane region" description="Helical" evidence="3">
    <location>
        <begin position="73"/>
        <end position="91"/>
    </location>
</feature>
<dbReference type="InterPro" id="IPR004911">
    <property type="entry name" value="Interferon-induced_GILT"/>
</dbReference>
<dbReference type="AlphaFoldDB" id="A0A9N9WSU1"/>
<keyword evidence="3" id="KW-0472">Membrane</keyword>
<dbReference type="OrthoDB" id="958254at2759"/>
<keyword evidence="2" id="KW-0325">Glycoprotein</keyword>
<protein>
    <submittedName>
        <fullName evidence="4">Uncharacterized protein</fullName>
    </submittedName>
</protein>
<dbReference type="Pfam" id="PF03227">
    <property type="entry name" value="GILT"/>
    <property type="match status" value="1"/>
</dbReference>
<dbReference type="PANTHER" id="PTHR13234:SF73">
    <property type="entry name" value="GILT-LIKE PROTEIN 2-RELATED"/>
    <property type="match status" value="1"/>
</dbReference>
<dbReference type="Proteomes" id="UP001153620">
    <property type="component" value="Chromosome 3"/>
</dbReference>
<evidence type="ECO:0000313" key="4">
    <source>
        <dbReference type="EMBL" id="CAG9807722.1"/>
    </source>
</evidence>
<comment type="similarity">
    <text evidence="1">Belongs to the GILT family.</text>
</comment>
<evidence type="ECO:0000313" key="5">
    <source>
        <dbReference type="Proteomes" id="UP001153620"/>
    </source>
</evidence>
<evidence type="ECO:0000256" key="2">
    <source>
        <dbReference type="ARBA" id="ARBA00023180"/>
    </source>
</evidence>
<reference evidence="4" key="2">
    <citation type="submission" date="2022-10" db="EMBL/GenBank/DDBJ databases">
        <authorList>
            <consortium name="ENA_rothamsted_submissions"/>
            <consortium name="culmorum"/>
            <person name="King R."/>
        </authorList>
    </citation>
    <scope>NUCLEOTIDE SEQUENCE</scope>
</reference>